<dbReference type="PANTHER" id="PTHR46155:SF1">
    <property type="entry name" value="BIFUNCTIONAL INHIBITOR_LIPID-TRANSFER PROTEIN_SEED STORAGE 2S ALBUMIN SUPERFAMILY PROTEIN"/>
    <property type="match status" value="1"/>
</dbReference>
<proteinExistence type="predicted"/>
<name>A2EZ73_TRIV3</name>
<keyword evidence="1" id="KW-1133">Transmembrane helix</keyword>
<keyword evidence="3" id="KW-1185">Reference proteome</keyword>
<feature type="transmembrane region" description="Helical" evidence="1">
    <location>
        <begin position="383"/>
        <end position="406"/>
    </location>
</feature>
<dbReference type="STRING" id="5722.A2EZ73"/>
<protein>
    <submittedName>
        <fullName evidence="2">Uncharacterized protein</fullName>
    </submittedName>
</protein>
<gene>
    <name evidence="2" type="ORF">TVAG_383640</name>
</gene>
<dbReference type="PANTHER" id="PTHR46155">
    <property type="entry name" value="BIFUNCTIONAL INHIBITOR/LIPID-TRANSFER PROTEIN/SEED STORAGE 2S ALBUMIN SUPERFAMILY PROTEIN"/>
    <property type="match status" value="1"/>
</dbReference>
<keyword evidence="1" id="KW-0812">Transmembrane</keyword>
<dbReference type="VEuPathDB" id="TrichDB:TVAG_383640"/>
<accession>A2EZ73</accession>
<evidence type="ECO:0000256" key="1">
    <source>
        <dbReference type="SAM" id="Phobius"/>
    </source>
</evidence>
<reference evidence="2" key="2">
    <citation type="journal article" date="2007" name="Science">
        <title>Draft genome sequence of the sexually transmitted pathogen Trichomonas vaginalis.</title>
        <authorList>
            <person name="Carlton J.M."/>
            <person name="Hirt R.P."/>
            <person name="Silva J.C."/>
            <person name="Delcher A.L."/>
            <person name="Schatz M."/>
            <person name="Zhao Q."/>
            <person name="Wortman J.R."/>
            <person name="Bidwell S.L."/>
            <person name="Alsmark U.C.M."/>
            <person name="Besteiro S."/>
            <person name="Sicheritz-Ponten T."/>
            <person name="Noel C.J."/>
            <person name="Dacks J.B."/>
            <person name="Foster P.G."/>
            <person name="Simillion C."/>
            <person name="Van de Peer Y."/>
            <person name="Miranda-Saavedra D."/>
            <person name="Barton G.J."/>
            <person name="Westrop G.D."/>
            <person name="Mueller S."/>
            <person name="Dessi D."/>
            <person name="Fiori P.L."/>
            <person name="Ren Q."/>
            <person name="Paulsen I."/>
            <person name="Zhang H."/>
            <person name="Bastida-Corcuera F.D."/>
            <person name="Simoes-Barbosa A."/>
            <person name="Brown M.T."/>
            <person name="Hayes R.D."/>
            <person name="Mukherjee M."/>
            <person name="Okumura C.Y."/>
            <person name="Schneider R."/>
            <person name="Smith A.J."/>
            <person name="Vanacova S."/>
            <person name="Villalvazo M."/>
            <person name="Haas B.J."/>
            <person name="Pertea M."/>
            <person name="Feldblyum T.V."/>
            <person name="Utterback T.R."/>
            <person name="Shu C.L."/>
            <person name="Osoegawa K."/>
            <person name="de Jong P.J."/>
            <person name="Hrdy I."/>
            <person name="Horvathova L."/>
            <person name="Zubacova Z."/>
            <person name="Dolezal P."/>
            <person name="Malik S.B."/>
            <person name="Logsdon J.M. Jr."/>
            <person name="Henze K."/>
            <person name="Gupta A."/>
            <person name="Wang C.C."/>
            <person name="Dunne R.L."/>
            <person name="Upcroft J.A."/>
            <person name="Upcroft P."/>
            <person name="White O."/>
            <person name="Salzberg S.L."/>
            <person name="Tang P."/>
            <person name="Chiu C.-H."/>
            <person name="Lee Y.-S."/>
            <person name="Embley T.M."/>
            <person name="Coombs G.H."/>
            <person name="Mottram J.C."/>
            <person name="Tachezy J."/>
            <person name="Fraser-Liggett C.M."/>
            <person name="Johnson P.J."/>
        </authorList>
    </citation>
    <scope>NUCLEOTIDE SEQUENCE [LARGE SCALE GENOMIC DNA]</scope>
    <source>
        <strain evidence="2">G3</strain>
    </source>
</reference>
<dbReference type="KEGG" id="tva:4759892"/>
<evidence type="ECO:0000313" key="2">
    <source>
        <dbReference type="EMBL" id="EAY02061.1"/>
    </source>
</evidence>
<reference evidence="2" key="1">
    <citation type="submission" date="2006-10" db="EMBL/GenBank/DDBJ databases">
        <authorList>
            <person name="Amadeo P."/>
            <person name="Zhao Q."/>
            <person name="Wortman J."/>
            <person name="Fraser-Liggett C."/>
            <person name="Carlton J."/>
        </authorList>
    </citation>
    <scope>NUCLEOTIDE SEQUENCE</scope>
    <source>
        <strain evidence="2">G3</strain>
    </source>
</reference>
<evidence type="ECO:0000313" key="3">
    <source>
        <dbReference type="Proteomes" id="UP000001542"/>
    </source>
</evidence>
<dbReference type="InParanoid" id="A2EZ73"/>
<keyword evidence="1" id="KW-0472">Membrane</keyword>
<dbReference type="VEuPathDB" id="TrichDB:TVAGG3_0459180"/>
<dbReference type="Proteomes" id="UP000001542">
    <property type="component" value="Unassembled WGS sequence"/>
</dbReference>
<organism evidence="2 3">
    <name type="scientific">Trichomonas vaginalis (strain ATCC PRA-98 / G3)</name>
    <dbReference type="NCBI Taxonomy" id="412133"/>
    <lineage>
        <taxon>Eukaryota</taxon>
        <taxon>Metamonada</taxon>
        <taxon>Parabasalia</taxon>
        <taxon>Trichomonadida</taxon>
        <taxon>Trichomonadidae</taxon>
        <taxon>Trichomonas</taxon>
    </lineage>
</organism>
<feature type="transmembrane region" description="Helical" evidence="1">
    <location>
        <begin position="418"/>
        <end position="442"/>
    </location>
</feature>
<dbReference type="AlphaFoldDB" id="A2EZ73"/>
<dbReference type="RefSeq" id="XP_001330515.1">
    <property type="nucleotide sequence ID" value="XM_001330480.1"/>
</dbReference>
<dbReference type="EMBL" id="DS113548">
    <property type="protein sequence ID" value="EAY02061.1"/>
    <property type="molecule type" value="Genomic_DNA"/>
</dbReference>
<sequence>MVNGGNFGASEKNIGVDVMLFNDQENAIFWYLVYDCLQDWDISTRIIGKGSIQHIPGTECDNSPALTENYQKNSYAETSNPTTSPDIETSSVPSPTIYTYVATPITRLPKQTPQTGFSTTTNYEKKVTTVYKDTISPTPHETPFSTASETPFSTIFTTAAETPFSTAFETPYSTASTTAAETPFSTASKTPFLTEFKTAFDTLFKTAFETPVDTPSSTAIETPFITAYETPFLTAYETAFDTPFLTAIETPFLTAFETPFVTVFETPFSTAHMTPGITPFDTVFSTAHSTPFNTAFSTPHFTLFPSTPPPTLKSNETMSTTTTLTTVLTSTLTMSSSSTLIETNITEYTLTNTTSSTVEEDTSSYFETLINSSYVRTTFVSQVTFYVVPTSIYIITNVTYITVIYVEDNTHANSMKSSTVILISAIVIASIFCLALIGITLYRKSHDETSTSSTFEETVSFDSDPGHTMTEMHIVDDTDDIVNIEQELEMDNEDGTFEPMDQMNYDEDERFLNGDF</sequence>